<feature type="compositionally biased region" description="Basic and acidic residues" evidence="1">
    <location>
        <begin position="40"/>
        <end position="51"/>
    </location>
</feature>
<feature type="compositionally biased region" description="Polar residues" evidence="1">
    <location>
        <begin position="52"/>
        <end position="69"/>
    </location>
</feature>
<dbReference type="RefSeq" id="XP_012189621.1">
    <property type="nucleotide sequence ID" value="XM_012334231.1"/>
</dbReference>
<gene>
    <name evidence="2" type="ORF">PHSY_003613</name>
</gene>
<evidence type="ECO:0000313" key="3">
    <source>
        <dbReference type="Proteomes" id="UP000014071"/>
    </source>
</evidence>
<feature type="region of interest" description="Disordered" evidence="1">
    <location>
        <begin position="132"/>
        <end position="151"/>
    </location>
</feature>
<evidence type="ECO:0000256" key="1">
    <source>
        <dbReference type="SAM" id="MobiDB-lite"/>
    </source>
</evidence>
<feature type="compositionally biased region" description="Polar residues" evidence="1">
    <location>
        <begin position="132"/>
        <end position="142"/>
    </location>
</feature>
<keyword evidence="3" id="KW-1185">Reference proteome</keyword>
<dbReference type="HOGENOM" id="CLU_1732289_0_0_1"/>
<proteinExistence type="predicted"/>
<feature type="region of interest" description="Disordered" evidence="1">
    <location>
        <begin position="1"/>
        <end position="96"/>
    </location>
</feature>
<name>R9P408_PSEHS</name>
<organism evidence="2 3">
    <name type="scientific">Pseudozyma hubeiensis (strain SY62)</name>
    <name type="common">Yeast</name>
    <dbReference type="NCBI Taxonomy" id="1305764"/>
    <lineage>
        <taxon>Eukaryota</taxon>
        <taxon>Fungi</taxon>
        <taxon>Dikarya</taxon>
        <taxon>Basidiomycota</taxon>
        <taxon>Ustilaginomycotina</taxon>
        <taxon>Ustilaginomycetes</taxon>
        <taxon>Ustilaginales</taxon>
        <taxon>Ustilaginaceae</taxon>
        <taxon>Pseudozyma</taxon>
    </lineage>
</organism>
<dbReference type="AlphaFoldDB" id="R9P408"/>
<dbReference type="EMBL" id="DF238800">
    <property type="protein sequence ID" value="GAC96034.1"/>
    <property type="molecule type" value="Genomic_DNA"/>
</dbReference>
<protein>
    <submittedName>
        <fullName evidence="2">Uncharacterized protein</fullName>
    </submittedName>
</protein>
<sequence>MARKKVEDDDGIEEERVEGYMPTKLERRLGPRLTAGQAEDALRLRRQDGQSRTRTTTTIPADSKSQASDNRSRIPRRATGNLHKGVDNSAAANGGAQTPTYGVDMLRSAFQCKGCVGAVVGPILVVLQGLRSETPNSPSSSWGVDACIGQH</sequence>
<dbReference type="Proteomes" id="UP000014071">
    <property type="component" value="Unassembled WGS sequence"/>
</dbReference>
<accession>R9P408</accession>
<evidence type="ECO:0000313" key="2">
    <source>
        <dbReference type="EMBL" id="GAC96034.1"/>
    </source>
</evidence>
<dbReference type="GeneID" id="24108900"/>
<reference evidence="3" key="1">
    <citation type="journal article" date="2013" name="Genome Announc.">
        <title>Draft genome sequence of the basidiomycetous yeast-like fungus Pseudozyma hubeiensis SY62, which produces an abundant amount of the biosurfactant mannosylerythritol lipids.</title>
        <authorList>
            <person name="Konishi M."/>
            <person name="Hatada Y."/>
            <person name="Horiuchi J."/>
        </authorList>
    </citation>
    <scope>NUCLEOTIDE SEQUENCE [LARGE SCALE GENOMIC DNA]</scope>
    <source>
        <strain evidence="3">SY62</strain>
    </source>
</reference>